<comment type="similarity">
    <text evidence="2">Belongs to the bacterial solute-binding protein 2 family.</text>
</comment>
<accession>A0A939LY24</accession>
<evidence type="ECO:0000313" key="6">
    <source>
        <dbReference type="EMBL" id="MBO1805048.1"/>
    </source>
</evidence>
<gene>
    <name evidence="6" type="ORF">J4H91_06915</name>
</gene>
<evidence type="ECO:0000256" key="2">
    <source>
        <dbReference type="ARBA" id="ARBA00007639"/>
    </source>
</evidence>
<comment type="subcellular location">
    <subcellularLocation>
        <location evidence="1">Cell envelope</location>
    </subcellularLocation>
</comment>
<keyword evidence="3 4" id="KW-0732">Signal</keyword>
<evidence type="ECO:0000313" key="7">
    <source>
        <dbReference type="Proteomes" id="UP000664398"/>
    </source>
</evidence>
<name>A0A939LY24_9MICO</name>
<proteinExistence type="inferred from homology"/>
<evidence type="ECO:0000256" key="4">
    <source>
        <dbReference type="SAM" id="SignalP"/>
    </source>
</evidence>
<evidence type="ECO:0000259" key="5">
    <source>
        <dbReference type="Pfam" id="PF13407"/>
    </source>
</evidence>
<keyword evidence="7" id="KW-1185">Reference proteome</keyword>
<dbReference type="Gene3D" id="3.40.50.2300">
    <property type="match status" value="2"/>
</dbReference>
<sequence length="322" mass="32748">MARVVHHLPRALTFAALTAALALGATGCAGSGSGSGSDSGGGGDMKMGVTVSNSTNPFFVMESRTAEEAGKEAGFEVLSQEAGEDVQTQSDQIDQFITSQVSFIVIDPVDSDGVGPAVKRAVQAGIPVVGIDSVTKNANVSVTTNNVQAGEISCTSLAEQLGGKGKVAILDGTPISAVSDRVVGCKKVLEGYPDIEIVAEQRGDNSRDKALPVATDILTANPDIDGIFAINDPTAAGVELAAKQKGVTIIITSVDGAQSAVDSILGGGMITATAAQDPAALARKGVELGAQLAKGEKVKEELIELPTELVDAETAKSYKPWG</sequence>
<evidence type="ECO:0000256" key="1">
    <source>
        <dbReference type="ARBA" id="ARBA00004196"/>
    </source>
</evidence>
<feature type="chain" id="PRO_5038689872" evidence="4">
    <location>
        <begin position="25"/>
        <end position="322"/>
    </location>
</feature>
<dbReference type="GO" id="GO:0030313">
    <property type="term" value="C:cell envelope"/>
    <property type="evidence" value="ECO:0007669"/>
    <property type="project" value="UniProtKB-SubCell"/>
</dbReference>
<dbReference type="PANTHER" id="PTHR46847:SF2">
    <property type="entry name" value="ABC TRANSPORTER SUGAR-BINDING PROTEIN"/>
    <property type="match status" value="1"/>
</dbReference>
<protein>
    <submittedName>
        <fullName evidence="6">Substrate-binding domain-containing protein</fullName>
    </submittedName>
</protein>
<dbReference type="PANTHER" id="PTHR46847">
    <property type="entry name" value="D-ALLOSE-BINDING PERIPLASMIC PROTEIN-RELATED"/>
    <property type="match status" value="1"/>
</dbReference>
<dbReference type="GO" id="GO:0030246">
    <property type="term" value="F:carbohydrate binding"/>
    <property type="evidence" value="ECO:0007669"/>
    <property type="project" value="UniProtKB-ARBA"/>
</dbReference>
<dbReference type="EMBL" id="JAGDYL010000008">
    <property type="protein sequence ID" value="MBO1805048.1"/>
    <property type="molecule type" value="Genomic_DNA"/>
</dbReference>
<dbReference type="RefSeq" id="WP_208045520.1">
    <property type="nucleotide sequence ID" value="NZ_JAGDYL010000008.1"/>
</dbReference>
<dbReference type="PROSITE" id="PS51257">
    <property type="entry name" value="PROKAR_LIPOPROTEIN"/>
    <property type="match status" value="1"/>
</dbReference>
<dbReference type="Pfam" id="PF13407">
    <property type="entry name" value="Peripla_BP_4"/>
    <property type="match status" value="1"/>
</dbReference>
<comment type="caution">
    <text evidence="6">The sequence shown here is derived from an EMBL/GenBank/DDBJ whole genome shotgun (WGS) entry which is preliminary data.</text>
</comment>
<dbReference type="InterPro" id="IPR025997">
    <property type="entry name" value="SBP_2_dom"/>
</dbReference>
<evidence type="ECO:0000256" key="3">
    <source>
        <dbReference type="ARBA" id="ARBA00022729"/>
    </source>
</evidence>
<dbReference type="SUPFAM" id="SSF53822">
    <property type="entry name" value="Periplasmic binding protein-like I"/>
    <property type="match status" value="1"/>
</dbReference>
<dbReference type="Proteomes" id="UP000664398">
    <property type="component" value="Unassembled WGS sequence"/>
</dbReference>
<dbReference type="AlphaFoldDB" id="A0A939LY24"/>
<organism evidence="6 7">
    <name type="scientific">Leucobacter ruminantium</name>
    <dbReference type="NCBI Taxonomy" id="1289170"/>
    <lineage>
        <taxon>Bacteria</taxon>
        <taxon>Bacillati</taxon>
        <taxon>Actinomycetota</taxon>
        <taxon>Actinomycetes</taxon>
        <taxon>Micrococcales</taxon>
        <taxon>Microbacteriaceae</taxon>
        <taxon>Leucobacter</taxon>
    </lineage>
</organism>
<feature type="domain" description="Periplasmic binding protein" evidence="5">
    <location>
        <begin position="48"/>
        <end position="297"/>
    </location>
</feature>
<feature type="signal peptide" evidence="4">
    <location>
        <begin position="1"/>
        <end position="24"/>
    </location>
</feature>
<dbReference type="InterPro" id="IPR028082">
    <property type="entry name" value="Peripla_BP_I"/>
</dbReference>
<reference evidence="6" key="1">
    <citation type="submission" date="2021-03" db="EMBL/GenBank/DDBJ databases">
        <title>Leucobacter chromiisoli sp. nov., isolated from chromium-containing soil of chemical plant.</title>
        <authorList>
            <person name="Xu Z."/>
        </authorList>
    </citation>
    <scope>NUCLEOTIDE SEQUENCE</scope>
    <source>
        <strain evidence="6">A2</strain>
    </source>
</reference>